<proteinExistence type="predicted"/>
<protein>
    <submittedName>
        <fullName evidence="1">Uncharacterized protein</fullName>
    </submittedName>
</protein>
<evidence type="ECO:0000313" key="2">
    <source>
        <dbReference type="Proteomes" id="UP000828048"/>
    </source>
</evidence>
<keyword evidence="2" id="KW-1185">Reference proteome</keyword>
<name>A0ACB7XUE5_9ERIC</name>
<evidence type="ECO:0000313" key="1">
    <source>
        <dbReference type="EMBL" id="KAH7844526.1"/>
    </source>
</evidence>
<organism evidence="1 2">
    <name type="scientific">Vaccinium darrowii</name>
    <dbReference type="NCBI Taxonomy" id="229202"/>
    <lineage>
        <taxon>Eukaryota</taxon>
        <taxon>Viridiplantae</taxon>
        <taxon>Streptophyta</taxon>
        <taxon>Embryophyta</taxon>
        <taxon>Tracheophyta</taxon>
        <taxon>Spermatophyta</taxon>
        <taxon>Magnoliopsida</taxon>
        <taxon>eudicotyledons</taxon>
        <taxon>Gunneridae</taxon>
        <taxon>Pentapetalae</taxon>
        <taxon>asterids</taxon>
        <taxon>Ericales</taxon>
        <taxon>Ericaceae</taxon>
        <taxon>Vaccinioideae</taxon>
        <taxon>Vaccinieae</taxon>
        <taxon>Vaccinium</taxon>
    </lineage>
</organism>
<dbReference type="EMBL" id="CM037151">
    <property type="protein sequence ID" value="KAH7844526.1"/>
    <property type="molecule type" value="Genomic_DNA"/>
</dbReference>
<comment type="caution">
    <text evidence="1">The sequence shown here is derived from an EMBL/GenBank/DDBJ whole genome shotgun (WGS) entry which is preliminary data.</text>
</comment>
<dbReference type="Proteomes" id="UP000828048">
    <property type="component" value="Chromosome 1"/>
</dbReference>
<reference evidence="1 2" key="1">
    <citation type="journal article" date="2021" name="Hortic Res">
        <title>High-quality reference genome and annotation aids understanding of berry development for evergreen blueberry (Vaccinium darrowii).</title>
        <authorList>
            <person name="Yu J."/>
            <person name="Hulse-Kemp A.M."/>
            <person name="Babiker E."/>
            <person name="Staton M."/>
        </authorList>
    </citation>
    <scope>NUCLEOTIDE SEQUENCE [LARGE SCALE GENOMIC DNA]</scope>
    <source>
        <strain evidence="2">cv. NJ 8807/NJ 8810</strain>
        <tissue evidence="1">Young leaf</tissue>
    </source>
</reference>
<accession>A0ACB7XUE5</accession>
<sequence length="120" mass="13531">MTPSSIMDVCRHLWALLIVAENNPGFQVTTEEVDIDIDAQSESTLWRLKFFVKEALQVQGKSAASTGNTNHNNDNNKRKREIRDAPAKTSQKRITKLPLYMFYSTMEACGLLGCARLQLV</sequence>
<gene>
    <name evidence="1" type="ORF">Vadar_029005</name>
</gene>